<dbReference type="AlphaFoldDB" id="A0A2P2N7W8"/>
<reference evidence="1" key="1">
    <citation type="submission" date="2018-02" db="EMBL/GenBank/DDBJ databases">
        <title>Rhizophora mucronata_Transcriptome.</title>
        <authorList>
            <person name="Meera S.P."/>
            <person name="Sreeshan A."/>
            <person name="Augustine A."/>
        </authorList>
    </citation>
    <scope>NUCLEOTIDE SEQUENCE</scope>
    <source>
        <tissue evidence="1">Leaf</tissue>
    </source>
</reference>
<name>A0A2P2N7W8_RHIMU</name>
<proteinExistence type="predicted"/>
<accession>A0A2P2N7W8</accession>
<evidence type="ECO:0000313" key="1">
    <source>
        <dbReference type="EMBL" id="MBX38588.1"/>
    </source>
</evidence>
<sequence>MESNTQTSIGSHKCWRTSKNIIFQW</sequence>
<organism evidence="1">
    <name type="scientific">Rhizophora mucronata</name>
    <name type="common">Asiatic mangrove</name>
    <dbReference type="NCBI Taxonomy" id="61149"/>
    <lineage>
        <taxon>Eukaryota</taxon>
        <taxon>Viridiplantae</taxon>
        <taxon>Streptophyta</taxon>
        <taxon>Embryophyta</taxon>
        <taxon>Tracheophyta</taxon>
        <taxon>Spermatophyta</taxon>
        <taxon>Magnoliopsida</taxon>
        <taxon>eudicotyledons</taxon>
        <taxon>Gunneridae</taxon>
        <taxon>Pentapetalae</taxon>
        <taxon>rosids</taxon>
        <taxon>fabids</taxon>
        <taxon>Malpighiales</taxon>
        <taxon>Rhizophoraceae</taxon>
        <taxon>Rhizophora</taxon>
    </lineage>
</organism>
<dbReference type="EMBL" id="GGEC01058104">
    <property type="protein sequence ID" value="MBX38588.1"/>
    <property type="molecule type" value="Transcribed_RNA"/>
</dbReference>
<protein>
    <submittedName>
        <fullName evidence="1">Uncharacterized protein</fullName>
    </submittedName>
</protein>